<dbReference type="Pfam" id="PF08883">
    <property type="entry name" value="DOPA_dioxygen"/>
    <property type="match status" value="1"/>
</dbReference>
<sequence>MTFSTNIHQFYHAHIYFDGESNEFAAQLRDQVKQEFALPVGRFHQQLVGPHTMWSFSISFGKDDFEQLIPWLDHARGQLSVLIHAVTGDDLLDHTDYAYWLGVPVKLNLSALDVR</sequence>
<dbReference type="EMBL" id="BSPW01000049">
    <property type="protein sequence ID" value="GLT18613.1"/>
    <property type="molecule type" value="Genomic_DNA"/>
</dbReference>
<dbReference type="PANTHER" id="PTHR36423">
    <property type="entry name" value="AFR070WP"/>
    <property type="match status" value="1"/>
</dbReference>
<name>A0ABQ6EZI2_9VIBR</name>
<dbReference type="InterPro" id="IPR023389">
    <property type="entry name" value="DOPA-like_sf"/>
</dbReference>
<dbReference type="Gene3D" id="3.30.70.1240">
    <property type="entry name" value="DOPA-like domains"/>
    <property type="match status" value="1"/>
</dbReference>
<dbReference type="RefSeq" id="WP_284192495.1">
    <property type="nucleotide sequence ID" value="NZ_BSPW01000049.1"/>
</dbReference>
<reference evidence="2" key="1">
    <citation type="journal article" date="2019" name="Int. J. Syst. Evol. Microbiol.">
        <title>The Global Catalogue of Microorganisms (GCM) 10K type strain sequencing project: providing services to taxonomists for standard genome sequencing and annotation.</title>
        <authorList>
            <consortium name="The Broad Institute Genomics Platform"/>
            <consortium name="The Broad Institute Genome Sequencing Center for Infectious Disease"/>
            <person name="Wu L."/>
            <person name="Ma J."/>
        </authorList>
    </citation>
    <scope>NUCLEOTIDE SEQUENCE [LARGE SCALE GENOMIC DNA]</scope>
    <source>
        <strain evidence="2">NBRC 108723</strain>
    </source>
</reference>
<proteinExistence type="predicted"/>
<dbReference type="Proteomes" id="UP001157138">
    <property type="component" value="Unassembled WGS sequence"/>
</dbReference>
<keyword evidence="2" id="KW-1185">Reference proteome</keyword>
<evidence type="ECO:0000313" key="2">
    <source>
        <dbReference type="Proteomes" id="UP001157138"/>
    </source>
</evidence>
<dbReference type="InterPro" id="IPR014980">
    <property type="entry name" value="DOPA_dioxygen"/>
</dbReference>
<comment type="caution">
    <text evidence="1">The sequence shown here is derived from an EMBL/GenBank/DDBJ whole genome shotgun (WGS) entry which is preliminary data.</text>
</comment>
<gene>
    <name evidence="1" type="ORF">GCM10007938_23920</name>
</gene>
<dbReference type="PANTHER" id="PTHR36423:SF2">
    <property type="entry name" value="AFR070WP"/>
    <property type="match status" value="1"/>
</dbReference>
<dbReference type="SUPFAM" id="SSF143410">
    <property type="entry name" value="DOPA-like"/>
    <property type="match status" value="1"/>
</dbReference>
<dbReference type="PIRSF" id="PIRSF028139">
    <property type="entry name" value="DOPA-diox_rel_Mll2280"/>
    <property type="match status" value="1"/>
</dbReference>
<accession>A0ABQ6EZI2</accession>
<evidence type="ECO:0000313" key="1">
    <source>
        <dbReference type="EMBL" id="GLT18613.1"/>
    </source>
</evidence>
<protein>
    <submittedName>
        <fullName evidence="1">DOPA 4,5-dioxygenase</fullName>
    </submittedName>
</protein>
<organism evidence="1 2">
    <name type="scientific">Vibrio zhanjiangensis</name>
    <dbReference type="NCBI Taxonomy" id="1046128"/>
    <lineage>
        <taxon>Bacteria</taxon>
        <taxon>Pseudomonadati</taxon>
        <taxon>Pseudomonadota</taxon>
        <taxon>Gammaproteobacteria</taxon>
        <taxon>Vibrionales</taxon>
        <taxon>Vibrionaceae</taxon>
        <taxon>Vibrio</taxon>
    </lineage>
</organism>